<sequence length="627" mass="72274">MNSRASQKLCRKEILKRIFATARSANPYLTGNIENSVEIRNFKHQPGIYLENVGTLHLYKETWKLVIQIDMTPYYLREESLASYCENLTHICHAHQPWHATICRPFINIITAKLRSITKKLNSIRATLGVEPRPKRGLINGLGTAGKYLFGLMDANDEERINVHLDKLERSETKIWHALSQQIQIVNSTIKIFNDSFGNIEQRERILATAVTRIEKMLNTQQRTYDLREQIDEQFMLITLMIDDLLEDVQDLTHYITDIRKGLINTNILSFAQILRYLQEALPHLPTGLNFPIPLNTQSGYLLDRVTEVKAYSRQRSIITAIIIPLIGTQIFQVKTVHPIPAHINNSTYAIIATSKHYAIVDEIRREYVSLSETDIQTCKATNTQFLCSSRHPIYKIYPHGPCEVRMHNKISKQPENYKTRLLTLDKTLLLELEAPETWIFVAPMEELLAVTCNGKRTLHKILQGSGILNIKGKCILSTSELTIETAQEFKETRELNYLPTYNLTFNLTPVILEKIIRNQVAEIDLQPIIRNPEELKLASTGLTKLRKEVDANLYNNNYHVFGYPPLVSTGIIILVLAALYTTYYRCKQRKHHIETNRSRRPQKHKKLAVPKINIALKRKPKRTESL</sequence>
<evidence type="ECO:0008006" key="4">
    <source>
        <dbReference type="Google" id="ProtNLM"/>
    </source>
</evidence>
<keyword evidence="1" id="KW-0472">Membrane</keyword>
<keyword evidence="1" id="KW-0812">Transmembrane</keyword>
<organism evidence="2 3">
    <name type="scientific">Odynerus spinipes</name>
    <dbReference type="NCBI Taxonomy" id="1348599"/>
    <lineage>
        <taxon>Eukaryota</taxon>
        <taxon>Metazoa</taxon>
        <taxon>Ecdysozoa</taxon>
        <taxon>Arthropoda</taxon>
        <taxon>Hexapoda</taxon>
        <taxon>Insecta</taxon>
        <taxon>Pterygota</taxon>
        <taxon>Neoptera</taxon>
        <taxon>Endopterygota</taxon>
        <taxon>Hymenoptera</taxon>
        <taxon>Apocrita</taxon>
        <taxon>Aculeata</taxon>
        <taxon>Vespoidea</taxon>
        <taxon>Vespidae</taxon>
        <taxon>Eumeninae</taxon>
        <taxon>Odynerus</taxon>
    </lineage>
</organism>
<keyword evidence="1" id="KW-1133">Transmembrane helix</keyword>
<feature type="transmembrane region" description="Helical" evidence="1">
    <location>
        <begin position="562"/>
        <end position="584"/>
    </location>
</feature>
<dbReference type="EMBL" id="JAIFRP010000423">
    <property type="protein sequence ID" value="KAK2578325.1"/>
    <property type="molecule type" value="Genomic_DNA"/>
</dbReference>
<name>A0AAD9REM6_9HYME</name>
<dbReference type="Proteomes" id="UP001258017">
    <property type="component" value="Unassembled WGS sequence"/>
</dbReference>
<accession>A0AAD9REM6</accession>
<keyword evidence="3" id="KW-1185">Reference proteome</keyword>
<comment type="caution">
    <text evidence="2">The sequence shown here is derived from an EMBL/GenBank/DDBJ whole genome shotgun (WGS) entry which is preliminary data.</text>
</comment>
<reference evidence="2" key="2">
    <citation type="journal article" date="2023" name="Commun. Biol.">
        <title>Intrasexual cuticular hydrocarbon dimorphism in a wasp sheds light on hydrocarbon biosynthesis genes in Hymenoptera.</title>
        <authorList>
            <person name="Moris V.C."/>
            <person name="Podsiadlowski L."/>
            <person name="Martin S."/>
            <person name="Oeyen J.P."/>
            <person name="Donath A."/>
            <person name="Petersen M."/>
            <person name="Wilbrandt J."/>
            <person name="Misof B."/>
            <person name="Liedtke D."/>
            <person name="Thamm M."/>
            <person name="Scheiner R."/>
            <person name="Schmitt T."/>
            <person name="Niehuis O."/>
        </authorList>
    </citation>
    <scope>NUCLEOTIDE SEQUENCE</scope>
    <source>
        <strain evidence="2">GBR_01_08_01A</strain>
    </source>
</reference>
<reference evidence="2" key="1">
    <citation type="submission" date="2021-08" db="EMBL/GenBank/DDBJ databases">
        <authorList>
            <person name="Misof B."/>
            <person name="Oliver O."/>
            <person name="Podsiadlowski L."/>
            <person name="Donath A."/>
            <person name="Peters R."/>
            <person name="Mayer C."/>
            <person name="Rust J."/>
            <person name="Gunkel S."/>
            <person name="Lesny P."/>
            <person name="Martin S."/>
            <person name="Oeyen J.P."/>
            <person name="Petersen M."/>
            <person name="Panagiotis P."/>
            <person name="Wilbrandt J."/>
            <person name="Tanja T."/>
        </authorList>
    </citation>
    <scope>NUCLEOTIDE SEQUENCE</scope>
    <source>
        <strain evidence="2">GBR_01_08_01A</strain>
        <tissue evidence="2">Thorax + abdomen</tissue>
    </source>
</reference>
<evidence type="ECO:0000313" key="2">
    <source>
        <dbReference type="EMBL" id="KAK2578325.1"/>
    </source>
</evidence>
<dbReference type="AlphaFoldDB" id="A0AAD9REM6"/>
<proteinExistence type="predicted"/>
<gene>
    <name evidence="2" type="ORF">KPH14_012626</name>
</gene>
<evidence type="ECO:0000256" key="1">
    <source>
        <dbReference type="SAM" id="Phobius"/>
    </source>
</evidence>
<dbReference type="Pfam" id="PF12259">
    <property type="entry name" value="Baculo_F"/>
    <property type="match status" value="1"/>
</dbReference>
<protein>
    <recommendedName>
        <fullName evidence="4">Envelope protein</fullName>
    </recommendedName>
</protein>
<evidence type="ECO:0000313" key="3">
    <source>
        <dbReference type="Proteomes" id="UP001258017"/>
    </source>
</evidence>
<dbReference type="InterPro" id="IPR022048">
    <property type="entry name" value="Envelope_fusion-like"/>
</dbReference>